<organism evidence="10 11">
    <name type="scientific">Ascodesmis nigricans</name>
    <dbReference type="NCBI Taxonomy" id="341454"/>
    <lineage>
        <taxon>Eukaryota</taxon>
        <taxon>Fungi</taxon>
        <taxon>Dikarya</taxon>
        <taxon>Ascomycota</taxon>
        <taxon>Pezizomycotina</taxon>
        <taxon>Pezizomycetes</taxon>
        <taxon>Pezizales</taxon>
        <taxon>Ascodesmidaceae</taxon>
        <taxon>Ascodesmis</taxon>
    </lineage>
</organism>
<evidence type="ECO:0000256" key="6">
    <source>
        <dbReference type="ARBA" id="ARBA00023015"/>
    </source>
</evidence>
<dbReference type="GO" id="GO:0005737">
    <property type="term" value="C:cytoplasm"/>
    <property type="evidence" value="ECO:0007669"/>
    <property type="project" value="UniProtKB-SubCell"/>
</dbReference>
<evidence type="ECO:0000256" key="9">
    <source>
        <dbReference type="SAM" id="MobiDB-lite"/>
    </source>
</evidence>
<evidence type="ECO:0000256" key="8">
    <source>
        <dbReference type="ARBA" id="ARBA00023242"/>
    </source>
</evidence>
<protein>
    <submittedName>
        <fullName evidence="10">Uncharacterized protein</fullName>
    </submittedName>
</protein>
<comment type="similarity">
    <text evidence="3">Belongs to the WHI5/NRM1 family.</text>
</comment>
<dbReference type="PANTHER" id="PTHR40468">
    <property type="entry name" value="YALI0A15257P"/>
    <property type="match status" value="1"/>
</dbReference>
<keyword evidence="7" id="KW-0804">Transcription</keyword>
<feature type="compositionally biased region" description="Low complexity" evidence="9">
    <location>
        <begin position="165"/>
        <end position="176"/>
    </location>
</feature>
<dbReference type="InterPro" id="IPR013734">
    <property type="entry name" value="TF_Nrm1/Whi5"/>
</dbReference>
<reference evidence="10 11" key="1">
    <citation type="submission" date="2019-04" db="EMBL/GenBank/DDBJ databases">
        <title>Comparative genomics and transcriptomics to analyze fruiting body development in filamentous ascomycetes.</title>
        <authorList>
            <consortium name="DOE Joint Genome Institute"/>
            <person name="Lutkenhaus R."/>
            <person name="Traeger S."/>
            <person name="Breuer J."/>
            <person name="Kuo A."/>
            <person name="Lipzen A."/>
            <person name="Pangilinan J."/>
            <person name="Dilworth D."/>
            <person name="Sandor L."/>
            <person name="Poggeler S."/>
            <person name="Barry K."/>
            <person name="Grigoriev I.V."/>
            <person name="Nowrousian M."/>
        </authorList>
    </citation>
    <scope>NUCLEOTIDE SEQUENCE [LARGE SCALE GENOMIC DNA]</scope>
    <source>
        <strain evidence="10 11">CBS 389.68</strain>
    </source>
</reference>
<evidence type="ECO:0000256" key="1">
    <source>
        <dbReference type="ARBA" id="ARBA00004123"/>
    </source>
</evidence>
<feature type="region of interest" description="Disordered" evidence="9">
    <location>
        <begin position="223"/>
        <end position="248"/>
    </location>
</feature>
<feature type="region of interest" description="Disordered" evidence="9">
    <location>
        <begin position="65"/>
        <end position="203"/>
    </location>
</feature>
<keyword evidence="4" id="KW-0963">Cytoplasm</keyword>
<dbReference type="STRING" id="341454.A0A4S2MX52"/>
<feature type="region of interest" description="Disordered" evidence="9">
    <location>
        <begin position="298"/>
        <end position="331"/>
    </location>
</feature>
<feature type="compositionally biased region" description="Low complexity" evidence="9">
    <location>
        <begin position="70"/>
        <end position="80"/>
    </location>
</feature>
<dbReference type="PANTHER" id="PTHR40468:SF1">
    <property type="entry name" value="TOPOISOMERASE I DAMAGE AFFECTED PROTEIN 11"/>
    <property type="match status" value="1"/>
</dbReference>
<dbReference type="AlphaFoldDB" id="A0A4S2MX52"/>
<evidence type="ECO:0000256" key="7">
    <source>
        <dbReference type="ARBA" id="ARBA00023163"/>
    </source>
</evidence>
<evidence type="ECO:0000313" key="10">
    <source>
        <dbReference type="EMBL" id="TGZ81207.1"/>
    </source>
</evidence>
<feature type="compositionally biased region" description="Low complexity" evidence="9">
    <location>
        <begin position="94"/>
        <end position="111"/>
    </location>
</feature>
<keyword evidence="8" id="KW-0539">Nucleus</keyword>
<name>A0A4S2MX52_9PEZI</name>
<evidence type="ECO:0000256" key="2">
    <source>
        <dbReference type="ARBA" id="ARBA00004496"/>
    </source>
</evidence>
<keyword evidence="11" id="KW-1185">Reference proteome</keyword>
<dbReference type="Proteomes" id="UP000298138">
    <property type="component" value="Unassembled WGS sequence"/>
</dbReference>
<feature type="compositionally biased region" description="Basic and acidic residues" evidence="9">
    <location>
        <begin position="139"/>
        <end position="148"/>
    </location>
</feature>
<evidence type="ECO:0000256" key="5">
    <source>
        <dbReference type="ARBA" id="ARBA00022491"/>
    </source>
</evidence>
<feature type="compositionally biased region" description="Low complexity" evidence="9">
    <location>
        <begin position="234"/>
        <end position="243"/>
    </location>
</feature>
<evidence type="ECO:0000256" key="3">
    <source>
        <dbReference type="ARBA" id="ARBA00006922"/>
    </source>
</evidence>
<dbReference type="EMBL" id="ML220120">
    <property type="protein sequence ID" value="TGZ81207.1"/>
    <property type="molecule type" value="Genomic_DNA"/>
</dbReference>
<dbReference type="OrthoDB" id="2163387at2759"/>
<gene>
    <name evidence="10" type="ORF">EX30DRAFT_269670</name>
</gene>
<dbReference type="InParanoid" id="A0A4S2MX52"/>
<sequence length="331" mass="36365">MSATEWTEKQTNEVMKKVIRQAEVSRIARLIQHRLALATFKTQNGWQNLTLDAIEPKIDEDLKRKRTRSSELSPGPESSLFHNDLDWMRRNRQPAPESRPSSSASSVGPLPIFHSSRKRSHNSDYTTDAPGTKRHRSRKDGTGNDRRIQSSPGYYDAVSTSSSHQTQRQPRQQQPTFHSSPPRTPPRRMLKPLRPGTKPNGEAEGADLLLYLATSPSPATAAIPKSRFIPTTPPSTSSALPSSMMHTPGAPQTPHTGFNFADFVNITPSPAPALIAHAGRGTPIANARRRLDFDHMQSSRSPIKVPGNSNKTPLRSAPTGLGMELGGELVS</sequence>
<feature type="compositionally biased region" description="Polar residues" evidence="9">
    <location>
        <begin position="298"/>
        <end position="313"/>
    </location>
</feature>
<accession>A0A4S2MX52</accession>
<evidence type="ECO:0000313" key="11">
    <source>
        <dbReference type="Proteomes" id="UP000298138"/>
    </source>
</evidence>
<evidence type="ECO:0000256" key="4">
    <source>
        <dbReference type="ARBA" id="ARBA00022490"/>
    </source>
</evidence>
<keyword evidence="5" id="KW-0678">Repressor</keyword>
<proteinExistence type="inferred from homology"/>
<dbReference type="GO" id="GO:0005634">
    <property type="term" value="C:nucleus"/>
    <property type="evidence" value="ECO:0007669"/>
    <property type="project" value="UniProtKB-SubCell"/>
</dbReference>
<comment type="subcellular location">
    <subcellularLocation>
        <location evidence="2">Cytoplasm</location>
    </subcellularLocation>
    <subcellularLocation>
        <location evidence="1">Nucleus</location>
    </subcellularLocation>
</comment>
<dbReference type="Pfam" id="PF08528">
    <property type="entry name" value="Whi5"/>
    <property type="match status" value="1"/>
</dbReference>
<keyword evidence="6" id="KW-0805">Transcription regulation</keyword>